<accession>A0A2W2BXG3</accession>
<reference evidence="1 2" key="1">
    <citation type="submission" date="2018-01" db="EMBL/GenBank/DDBJ databases">
        <title>Draft genome sequence of Jiangella sp. GTF31.</title>
        <authorList>
            <person name="Sahin N."/>
            <person name="Ay H."/>
            <person name="Saygin H."/>
        </authorList>
    </citation>
    <scope>NUCLEOTIDE SEQUENCE [LARGE SCALE GENOMIC DNA]</scope>
    <source>
        <strain evidence="1 2">GTF31</strain>
    </source>
</reference>
<sequence length="93" mass="10348">MNPGELWSLPDGTLRLVLSHPTYNASKGNMVVTCQVVPEMKSFQPFVVRVSAGYVLADRLLTHPRHWLSDQGGELTDSEMVAVREHLSFLLGI</sequence>
<evidence type="ECO:0000313" key="2">
    <source>
        <dbReference type="Proteomes" id="UP000248764"/>
    </source>
</evidence>
<organism evidence="1 2">
    <name type="scientific">Jiangella anatolica</name>
    <dbReference type="NCBI Taxonomy" id="2670374"/>
    <lineage>
        <taxon>Bacteria</taxon>
        <taxon>Bacillati</taxon>
        <taxon>Actinomycetota</taxon>
        <taxon>Actinomycetes</taxon>
        <taxon>Jiangellales</taxon>
        <taxon>Jiangellaceae</taxon>
        <taxon>Jiangella</taxon>
    </lineage>
</organism>
<dbReference type="SUPFAM" id="SSF50118">
    <property type="entry name" value="Cell growth inhibitor/plasmid maintenance toxic component"/>
    <property type="match status" value="1"/>
</dbReference>
<evidence type="ECO:0008006" key="3">
    <source>
        <dbReference type="Google" id="ProtNLM"/>
    </source>
</evidence>
<keyword evidence="2" id="KW-1185">Reference proteome</keyword>
<evidence type="ECO:0000313" key="1">
    <source>
        <dbReference type="EMBL" id="PZF85164.1"/>
    </source>
</evidence>
<dbReference type="EMBL" id="POTW01000010">
    <property type="protein sequence ID" value="PZF85164.1"/>
    <property type="molecule type" value="Genomic_DNA"/>
</dbReference>
<dbReference type="AlphaFoldDB" id="A0A2W2BXG3"/>
<dbReference type="Proteomes" id="UP000248764">
    <property type="component" value="Unassembled WGS sequence"/>
</dbReference>
<protein>
    <recommendedName>
        <fullName evidence="3">Growth inhibitor PemK</fullName>
    </recommendedName>
</protein>
<comment type="caution">
    <text evidence="1">The sequence shown here is derived from an EMBL/GenBank/DDBJ whole genome shotgun (WGS) entry which is preliminary data.</text>
</comment>
<proteinExistence type="predicted"/>
<name>A0A2W2BXG3_9ACTN</name>
<gene>
    <name evidence="1" type="ORF">C1I92_06195</name>
</gene>